<evidence type="ECO:0000313" key="2">
    <source>
        <dbReference type="Proteomes" id="UP000198480"/>
    </source>
</evidence>
<gene>
    <name evidence="1" type="ORF">SAMN06295967_110140</name>
</gene>
<organism evidence="1 2">
    <name type="scientific">Belliella buryatensis</name>
    <dbReference type="NCBI Taxonomy" id="1500549"/>
    <lineage>
        <taxon>Bacteria</taxon>
        <taxon>Pseudomonadati</taxon>
        <taxon>Bacteroidota</taxon>
        <taxon>Cytophagia</taxon>
        <taxon>Cytophagales</taxon>
        <taxon>Cyclobacteriaceae</taxon>
        <taxon>Belliella</taxon>
    </lineage>
</organism>
<dbReference type="SUPFAM" id="SSF53756">
    <property type="entry name" value="UDP-Glycosyltransferase/glycogen phosphorylase"/>
    <property type="match status" value="1"/>
</dbReference>
<sequence length="383" mass="44489">MNIPVMEKTRIVIASLLKPLKDSRAFYRMALSLRETNKYHLNIIGFSTKKEDDQKDIYFYSLYESDRTALKRLFVAYKFLRLLKKIKPKLIIVTTYELLIPAVIYKVLKNSKLIYDIQENHSLNIRFNRSVSKPLHFLISPLIQFLEFCSRPFIDQYILAETCYKAEIPKLVDAVILENKFTGAYREVKPKCFELDQPLRFLISGTLTEVYGIIGAMRWFGEFVQQYPTASLHVIGHVTIPNYGEEMIRVNTSIPHVDLEISRTPIAYDRILKAYDRADLVLLPYYQIPSISPKIPSKMYECLAMGKPFLHSPNEKWKSIANQHKAGLEVDFCDLSNIPQVIDSITSSTFFEKGIVKSAYWKAQEHEALQKLIEVNLKKRYVP</sequence>
<dbReference type="Gene3D" id="3.40.50.2000">
    <property type="entry name" value="Glycogen Phosphorylase B"/>
    <property type="match status" value="1"/>
</dbReference>
<dbReference type="AlphaFoldDB" id="A0A239EX92"/>
<dbReference type="Proteomes" id="UP000198480">
    <property type="component" value="Unassembled WGS sequence"/>
</dbReference>
<keyword evidence="1" id="KW-0808">Transferase</keyword>
<dbReference type="EMBL" id="FZOK01000010">
    <property type="protein sequence ID" value="SNS48532.1"/>
    <property type="molecule type" value="Genomic_DNA"/>
</dbReference>
<dbReference type="GO" id="GO:0016740">
    <property type="term" value="F:transferase activity"/>
    <property type="evidence" value="ECO:0007669"/>
    <property type="project" value="UniProtKB-KW"/>
</dbReference>
<name>A0A239EX92_9BACT</name>
<reference evidence="2" key="1">
    <citation type="submission" date="2017-06" db="EMBL/GenBank/DDBJ databases">
        <authorList>
            <person name="Varghese N."/>
            <person name="Submissions S."/>
        </authorList>
    </citation>
    <scope>NUCLEOTIDE SEQUENCE [LARGE SCALE GENOMIC DNA]</scope>
    <source>
        <strain evidence="2">5C</strain>
    </source>
</reference>
<evidence type="ECO:0000313" key="1">
    <source>
        <dbReference type="EMBL" id="SNS48532.1"/>
    </source>
</evidence>
<accession>A0A239EX92</accession>
<keyword evidence="2" id="KW-1185">Reference proteome</keyword>
<protein>
    <submittedName>
        <fullName evidence="1">Glycosyltransferase involved in cell wall bisynthesis</fullName>
    </submittedName>
</protein>
<proteinExistence type="predicted"/>